<dbReference type="PROSITE" id="PS50076">
    <property type="entry name" value="DNAJ_2"/>
    <property type="match status" value="1"/>
</dbReference>
<proteinExistence type="predicted"/>
<sequence>MSSLLVLVGWYTLPGYATSFLQSVYYGITIRAGDPRPLPQTPRFERHRRRIYILVIVSYLLYTLYETFHQVQVSGSFYTLLGVTPYDSERTIQSSFRRMAARHHPDKAGDSQVAAAYFLILRHAQETLLDPVKRFAYDRFGPSALNWGPLGSKQDILRVSLLRLVLPQYLLTLGVMVLMNWIWWGSWGRYWRFWYFAALLTLELVLITRPQASFMPSSYLPDAISAWLPFQSFHLLPFQLLTLARQVSLTLSIFITKMSPPDDPSVKSEASIPGPMMQRMVQLVHSARETDIEATRALQLAQAPFRGDRESIPVLRRGMQETLVLAGVRSGEEVQRAITEVIQRRSSGD</sequence>
<dbReference type="EMBL" id="MLKD01000002">
    <property type="protein sequence ID" value="OQE29826.1"/>
    <property type="molecule type" value="Genomic_DNA"/>
</dbReference>
<keyword evidence="2" id="KW-0472">Membrane</keyword>
<dbReference type="AlphaFoldDB" id="A0A1V6TUH1"/>
<dbReference type="SUPFAM" id="SSF46565">
    <property type="entry name" value="Chaperone J-domain"/>
    <property type="match status" value="1"/>
</dbReference>
<reference evidence="5" key="1">
    <citation type="journal article" date="2017" name="Nat. Microbiol.">
        <title>Global analysis of biosynthetic gene clusters reveals vast potential of secondary metabolite production in Penicillium species.</title>
        <authorList>
            <person name="Nielsen J.C."/>
            <person name="Grijseels S."/>
            <person name="Prigent S."/>
            <person name="Ji B."/>
            <person name="Dainat J."/>
            <person name="Nielsen K.F."/>
            <person name="Frisvad J.C."/>
            <person name="Workman M."/>
            <person name="Nielsen J."/>
        </authorList>
    </citation>
    <scope>NUCLEOTIDE SEQUENCE [LARGE SCALE GENOMIC DNA]</scope>
    <source>
        <strain evidence="5">IBT 24891</strain>
    </source>
</reference>
<dbReference type="CDD" id="cd06257">
    <property type="entry name" value="DnaJ"/>
    <property type="match status" value="1"/>
</dbReference>
<feature type="domain" description="J" evidence="3">
    <location>
        <begin position="76"/>
        <end position="141"/>
    </location>
</feature>
<keyword evidence="1" id="KW-0143">Chaperone</keyword>
<keyword evidence="2" id="KW-0812">Transmembrane</keyword>
<dbReference type="InterPro" id="IPR001623">
    <property type="entry name" value="DnaJ_domain"/>
</dbReference>
<feature type="transmembrane region" description="Helical" evidence="2">
    <location>
        <begin position="161"/>
        <end position="184"/>
    </location>
</feature>
<evidence type="ECO:0000313" key="4">
    <source>
        <dbReference type="EMBL" id="OQE29826.1"/>
    </source>
</evidence>
<organism evidence="4 5">
    <name type="scientific">Penicillium steckii</name>
    <dbReference type="NCBI Taxonomy" id="303698"/>
    <lineage>
        <taxon>Eukaryota</taxon>
        <taxon>Fungi</taxon>
        <taxon>Dikarya</taxon>
        <taxon>Ascomycota</taxon>
        <taxon>Pezizomycotina</taxon>
        <taxon>Eurotiomycetes</taxon>
        <taxon>Eurotiomycetidae</taxon>
        <taxon>Eurotiales</taxon>
        <taxon>Aspergillaceae</taxon>
        <taxon>Penicillium</taxon>
    </lineage>
</organism>
<evidence type="ECO:0000256" key="2">
    <source>
        <dbReference type="SAM" id="Phobius"/>
    </source>
</evidence>
<name>A0A1V6TUH1_9EURO</name>
<evidence type="ECO:0000256" key="1">
    <source>
        <dbReference type="ARBA" id="ARBA00023186"/>
    </source>
</evidence>
<keyword evidence="2" id="KW-1133">Transmembrane helix</keyword>
<feature type="transmembrane region" description="Helical" evidence="2">
    <location>
        <begin position="49"/>
        <end position="65"/>
    </location>
</feature>
<protein>
    <recommendedName>
        <fullName evidence="3">J domain-containing protein</fullName>
    </recommendedName>
</protein>
<keyword evidence="5" id="KW-1185">Reference proteome</keyword>
<dbReference type="InterPro" id="IPR036869">
    <property type="entry name" value="J_dom_sf"/>
</dbReference>
<dbReference type="GO" id="GO:0005783">
    <property type="term" value="C:endoplasmic reticulum"/>
    <property type="evidence" value="ECO:0007669"/>
    <property type="project" value="TreeGrafter"/>
</dbReference>
<dbReference type="SMART" id="SM00271">
    <property type="entry name" value="DnaJ"/>
    <property type="match status" value="1"/>
</dbReference>
<gene>
    <name evidence="4" type="ORF">PENSTE_c002G05593</name>
</gene>
<feature type="transmembrane region" description="Helical" evidence="2">
    <location>
        <begin position="190"/>
        <end position="208"/>
    </location>
</feature>
<dbReference type="InterPro" id="IPR051948">
    <property type="entry name" value="Hsp70_co-chaperone_J-domain"/>
</dbReference>
<dbReference type="STRING" id="303698.A0A1V6TUH1"/>
<dbReference type="Proteomes" id="UP000191285">
    <property type="component" value="Unassembled WGS sequence"/>
</dbReference>
<dbReference type="OrthoDB" id="436519at2759"/>
<dbReference type="Gene3D" id="1.10.287.110">
    <property type="entry name" value="DnaJ domain"/>
    <property type="match status" value="1"/>
</dbReference>
<dbReference type="PANTHER" id="PTHR44360">
    <property type="entry name" value="DNAJ HOMOLOG SUBFAMILY B MEMBER 9"/>
    <property type="match status" value="1"/>
</dbReference>
<dbReference type="PANTHER" id="PTHR44360:SF1">
    <property type="entry name" value="DNAJ HOMOLOG SUBFAMILY B MEMBER 9"/>
    <property type="match status" value="1"/>
</dbReference>
<dbReference type="GO" id="GO:0036503">
    <property type="term" value="P:ERAD pathway"/>
    <property type="evidence" value="ECO:0007669"/>
    <property type="project" value="TreeGrafter"/>
</dbReference>
<dbReference type="GO" id="GO:0051787">
    <property type="term" value="F:misfolded protein binding"/>
    <property type="evidence" value="ECO:0007669"/>
    <property type="project" value="TreeGrafter"/>
</dbReference>
<feature type="transmembrane region" description="Helical" evidence="2">
    <location>
        <begin position="6"/>
        <end position="28"/>
    </location>
</feature>
<accession>A0A1V6TUH1</accession>
<dbReference type="GO" id="GO:0051087">
    <property type="term" value="F:protein-folding chaperone binding"/>
    <property type="evidence" value="ECO:0007669"/>
    <property type="project" value="TreeGrafter"/>
</dbReference>
<evidence type="ECO:0000259" key="3">
    <source>
        <dbReference type="PROSITE" id="PS50076"/>
    </source>
</evidence>
<dbReference type="Pfam" id="PF00226">
    <property type="entry name" value="DnaJ"/>
    <property type="match status" value="1"/>
</dbReference>
<evidence type="ECO:0000313" key="5">
    <source>
        <dbReference type="Proteomes" id="UP000191285"/>
    </source>
</evidence>
<comment type="caution">
    <text evidence="4">The sequence shown here is derived from an EMBL/GenBank/DDBJ whole genome shotgun (WGS) entry which is preliminary data.</text>
</comment>
<dbReference type="PRINTS" id="PR00625">
    <property type="entry name" value="JDOMAIN"/>
</dbReference>